<organism evidence="2 3">
    <name type="scientific">Psilocybe cf. subviscida</name>
    <dbReference type="NCBI Taxonomy" id="2480587"/>
    <lineage>
        <taxon>Eukaryota</taxon>
        <taxon>Fungi</taxon>
        <taxon>Dikarya</taxon>
        <taxon>Basidiomycota</taxon>
        <taxon>Agaricomycotina</taxon>
        <taxon>Agaricomycetes</taxon>
        <taxon>Agaricomycetidae</taxon>
        <taxon>Agaricales</taxon>
        <taxon>Agaricineae</taxon>
        <taxon>Strophariaceae</taxon>
        <taxon>Psilocybe</taxon>
    </lineage>
</organism>
<evidence type="ECO:0000313" key="3">
    <source>
        <dbReference type="Proteomes" id="UP000567179"/>
    </source>
</evidence>
<protein>
    <submittedName>
        <fullName evidence="2">Uncharacterized protein</fullName>
    </submittedName>
</protein>
<reference evidence="2 3" key="1">
    <citation type="journal article" date="2020" name="ISME J.">
        <title>Uncovering the hidden diversity of litter-decomposition mechanisms in mushroom-forming fungi.</title>
        <authorList>
            <person name="Floudas D."/>
            <person name="Bentzer J."/>
            <person name="Ahren D."/>
            <person name="Johansson T."/>
            <person name="Persson P."/>
            <person name="Tunlid A."/>
        </authorList>
    </citation>
    <scope>NUCLEOTIDE SEQUENCE [LARGE SCALE GENOMIC DNA]</scope>
    <source>
        <strain evidence="2 3">CBS 101986</strain>
    </source>
</reference>
<proteinExistence type="predicted"/>
<dbReference type="Proteomes" id="UP000567179">
    <property type="component" value="Unassembled WGS sequence"/>
</dbReference>
<accession>A0A8H5AVU5</accession>
<sequence length="128" mass="13839">MLLRSFSFLPSRSLSALPIQRIPKGRSLRRNNDTSRSNTLTKLARPLSAMASTDIASLETQIVGETVGFNELRLSGRSVHESKKTLSELKKALAMAKGAGNLEGEEGEERWSSSSSDNGWRGEDGGGC</sequence>
<gene>
    <name evidence="2" type="ORF">D9619_002358</name>
</gene>
<name>A0A8H5AVU5_9AGAR</name>
<evidence type="ECO:0000313" key="2">
    <source>
        <dbReference type="EMBL" id="KAF5311942.1"/>
    </source>
</evidence>
<keyword evidence="3" id="KW-1185">Reference proteome</keyword>
<feature type="region of interest" description="Disordered" evidence="1">
    <location>
        <begin position="98"/>
        <end position="128"/>
    </location>
</feature>
<dbReference type="AlphaFoldDB" id="A0A8H5AVU5"/>
<evidence type="ECO:0000256" key="1">
    <source>
        <dbReference type="SAM" id="MobiDB-lite"/>
    </source>
</evidence>
<comment type="caution">
    <text evidence="2">The sequence shown here is derived from an EMBL/GenBank/DDBJ whole genome shotgun (WGS) entry which is preliminary data.</text>
</comment>
<dbReference type="EMBL" id="JAACJJ010000056">
    <property type="protein sequence ID" value="KAF5311942.1"/>
    <property type="molecule type" value="Genomic_DNA"/>
</dbReference>
<feature type="region of interest" description="Disordered" evidence="1">
    <location>
        <begin position="25"/>
        <end position="44"/>
    </location>
</feature>